<evidence type="ECO:0000256" key="1">
    <source>
        <dbReference type="ARBA" id="ARBA00008061"/>
    </source>
</evidence>
<comment type="caution">
    <text evidence="4">The sequence shown here is derived from an EMBL/GenBank/DDBJ whole genome shotgun (WGS) entry which is preliminary data.</text>
</comment>
<dbReference type="InterPro" id="IPR013780">
    <property type="entry name" value="Glyco_hydro_b"/>
</dbReference>
<dbReference type="PANTHER" id="PTHR47786:SF2">
    <property type="entry name" value="GLYCOSYL HYDROLASE FAMILY 13 CATALYTIC DOMAIN-CONTAINING PROTEIN"/>
    <property type="match status" value="1"/>
</dbReference>
<protein>
    <submittedName>
        <fullName evidence="4">Alpha-amylase</fullName>
    </submittedName>
</protein>
<dbReference type="SUPFAM" id="SSF51011">
    <property type="entry name" value="Glycosyl hydrolase domain"/>
    <property type="match status" value="1"/>
</dbReference>
<reference evidence="4" key="1">
    <citation type="journal article" date="2014" name="Int. J. Syst. Evol. Microbiol.">
        <title>Complete genome sequence of Corynebacterium casei LMG S-19264T (=DSM 44701T), isolated from a smear-ripened cheese.</title>
        <authorList>
            <consortium name="US DOE Joint Genome Institute (JGI-PGF)"/>
            <person name="Walter F."/>
            <person name="Albersmeier A."/>
            <person name="Kalinowski J."/>
            <person name="Ruckert C."/>
        </authorList>
    </citation>
    <scope>NUCLEOTIDE SEQUENCE</scope>
    <source>
        <strain evidence="4">NBRC 108769</strain>
    </source>
</reference>
<dbReference type="Gene3D" id="2.60.40.1180">
    <property type="entry name" value="Golgi alpha-mannosidase II"/>
    <property type="match status" value="1"/>
</dbReference>
<accession>A0AA37SQB4</accession>
<keyword evidence="2" id="KW-0326">Glycosidase</keyword>
<dbReference type="PANTHER" id="PTHR47786">
    <property type="entry name" value="ALPHA-1,4-GLUCAN:MALTOSE-1-PHOSPHATE MALTOSYLTRANSFERASE"/>
    <property type="match status" value="1"/>
</dbReference>
<feature type="domain" description="Glycosyl hydrolase family 13 catalytic" evidence="3">
    <location>
        <begin position="47"/>
        <end position="370"/>
    </location>
</feature>
<dbReference type="GO" id="GO:0016798">
    <property type="term" value="F:hydrolase activity, acting on glycosyl bonds"/>
    <property type="evidence" value="ECO:0007669"/>
    <property type="project" value="UniProtKB-KW"/>
</dbReference>
<name>A0AA37SQB4_9BACT</name>
<sequence length="457" mass="53145">MKNYALYLLLFSLLFACESKVEKAQIVTEDIATSYIPEWAKDASIYEVNMRQFTEEGTFEAFSKHLPRIKDMGIKIIWLMPIHPISVKERKGTLGSPYAVADYKDVNPEYGTMADFEAMVKKIHDLDMKIIIDWVPNHTGWDNQWITDHPEWYTQNDQGEIIDPIDYNTGESWGWTDVADLNYDNQEMRKEMISVLKYWINERNIDGFRMDVAHGVPDDFWMQANEELKKQGDIFLLAEGEVPKQRNAGGFHADYGWSLHHLLNEVAKGEKSVDDIWTYYEEDSAKFEKGYHMMFTSNHDENTWAGTVFERMEDAHKAMAVFTATFDGMPLIYGGQEEPLMKRLEFFEKDDIGFENYEYQEFYTTLFNLKKQNEALWNGEFGAPPTRISEQNNIMAFQRKKDSNTVLTFINFTNSENSISLGENFDLSTMKVLLSETVKLSEDQLTIGPWGYVIYSN</sequence>
<evidence type="ECO:0000313" key="4">
    <source>
        <dbReference type="EMBL" id="GLR15665.1"/>
    </source>
</evidence>
<keyword evidence="2" id="KW-0378">Hydrolase</keyword>
<evidence type="ECO:0000259" key="3">
    <source>
        <dbReference type="SMART" id="SM00642"/>
    </source>
</evidence>
<gene>
    <name evidence="4" type="ORF">GCM10007940_02800</name>
</gene>
<dbReference type="RefSeq" id="WP_235292563.1">
    <property type="nucleotide sequence ID" value="NZ_BSOH01000001.1"/>
</dbReference>
<dbReference type="SUPFAM" id="SSF51445">
    <property type="entry name" value="(Trans)glycosidases"/>
    <property type="match status" value="1"/>
</dbReference>
<evidence type="ECO:0000313" key="5">
    <source>
        <dbReference type="Proteomes" id="UP001156666"/>
    </source>
</evidence>
<dbReference type="Gene3D" id="3.20.20.80">
    <property type="entry name" value="Glycosidases"/>
    <property type="match status" value="1"/>
</dbReference>
<organism evidence="4 5">
    <name type="scientific">Portibacter lacus</name>
    <dbReference type="NCBI Taxonomy" id="1099794"/>
    <lineage>
        <taxon>Bacteria</taxon>
        <taxon>Pseudomonadati</taxon>
        <taxon>Bacteroidota</taxon>
        <taxon>Saprospiria</taxon>
        <taxon>Saprospirales</taxon>
        <taxon>Haliscomenobacteraceae</taxon>
        <taxon>Portibacter</taxon>
    </lineage>
</organism>
<dbReference type="Proteomes" id="UP001156666">
    <property type="component" value="Unassembled WGS sequence"/>
</dbReference>
<dbReference type="Pfam" id="PF23915">
    <property type="entry name" value="SusG_C"/>
    <property type="match status" value="1"/>
</dbReference>
<dbReference type="PROSITE" id="PS51257">
    <property type="entry name" value="PROKAR_LIPOPROTEIN"/>
    <property type="match status" value="1"/>
</dbReference>
<comment type="similarity">
    <text evidence="1">Belongs to the glycosyl hydrolase 13 family.</text>
</comment>
<dbReference type="EMBL" id="BSOH01000001">
    <property type="protein sequence ID" value="GLR15665.1"/>
    <property type="molecule type" value="Genomic_DNA"/>
</dbReference>
<keyword evidence="5" id="KW-1185">Reference proteome</keyword>
<dbReference type="InterPro" id="IPR006047">
    <property type="entry name" value="GH13_cat_dom"/>
</dbReference>
<dbReference type="Pfam" id="PF00128">
    <property type="entry name" value="Alpha-amylase"/>
    <property type="match status" value="1"/>
</dbReference>
<dbReference type="SMART" id="SM00642">
    <property type="entry name" value="Aamy"/>
    <property type="match status" value="1"/>
</dbReference>
<reference evidence="4" key="2">
    <citation type="submission" date="2023-01" db="EMBL/GenBank/DDBJ databases">
        <title>Draft genome sequence of Portibacter lacus strain NBRC 108769.</title>
        <authorList>
            <person name="Sun Q."/>
            <person name="Mori K."/>
        </authorList>
    </citation>
    <scope>NUCLEOTIDE SEQUENCE</scope>
    <source>
        <strain evidence="4">NBRC 108769</strain>
    </source>
</reference>
<evidence type="ECO:0000256" key="2">
    <source>
        <dbReference type="ARBA" id="ARBA00023295"/>
    </source>
</evidence>
<proteinExistence type="inferred from homology"/>
<dbReference type="GO" id="GO:0005975">
    <property type="term" value="P:carbohydrate metabolic process"/>
    <property type="evidence" value="ECO:0007669"/>
    <property type="project" value="InterPro"/>
</dbReference>
<dbReference type="CDD" id="cd11313">
    <property type="entry name" value="AmyAc_arch_bac_AmyA"/>
    <property type="match status" value="1"/>
</dbReference>
<dbReference type="InterPro" id="IPR056300">
    <property type="entry name" value="SusG-like_C"/>
</dbReference>
<dbReference type="AlphaFoldDB" id="A0AA37SQB4"/>
<dbReference type="InterPro" id="IPR017853">
    <property type="entry name" value="GH"/>
</dbReference>